<organism evidence="7 8">
    <name type="scientific">Saccharopolyspora gregorii</name>
    <dbReference type="NCBI Taxonomy" id="33914"/>
    <lineage>
        <taxon>Bacteria</taxon>
        <taxon>Bacillati</taxon>
        <taxon>Actinomycetota</taxon>
        <taxon>Actinomycetes</taxon>
        <taxon>Pseudonocardiales</taxon>
        <taxon>Pseudonocardiaceae</taxon>
        <taxon>Saccharopolyspora</taxon>
    </lineage>
</organism>
<dbReference type="Gene3D" id="1.10.10.10">
    <property type="entry name" value="Winged helix-like DNA-binding domain superfamily/Winged helix DNA-binding domain"/>
    <property type="match status" value="1"/>
</dbReference>
<evidence type="ECO:0000256" key="4">
    <source>
        <dbReference type="ARBA" id="ARBA00023163"/>
    </source>
</evidence>
<dbReference type="SUPFAM" id="SSF48452">
    <property type="entry name" value="TPR-like"/>
    <property type="match status" value="2"/>
</dbReference>
<evidence type="ECO:0000256" key="3">
    <source>
        <dbReference type="ARBA" id="ARBA00023125"/>
    </source>
</evidence>
<dbReference type="SUPFAM" id="SSF46894">
    <property type="entry name" value="C-terminal effector domain of the bipartite response regulators"/>
    <property type="match status" value="1"/>
</dbReference>
<dbReference type="SUPFAM" id="SSF52540">
    <property type="entry name" value="P-loop containing nucleoside triphosphate hydrolases"/>
    <property type="match status" value="1"/>
</dbReference>
<dbReference type="Gene3D" id="3.40.50.300">
    <property type="entry name" value="P-loop containing nucleotide triphosphate hydrolases"/>
    <property type="match status" value="1"/>
</dbReference>
<dbReference type="InterPro" id="IPR036388">
    <property type="entry name" value="WH-like_DNA-bd_sf"/>
</dbReference>
<keyword evidence="8" id="KW-1185">Reference proteome</keyword>
<dbReference type="PANTHER" id="PTHR35807:SF1">
    <property type="entry name" value="TRANSCRIPTIONAL REGULATOR REDD"/>
    <property type="match status" value="1"/>
</dbReference>
<dbReference type="PANTHER" id="PTHR35807">
    <property type="entry name" value="TRANSCRIPTIONAL REGULATOR REDD-RELATED"/>
    <property type="match status" value="1"/>
</dbReference>
<name>A0ABP6RU45_9PSEU</name>
<evidence type="ECO:0000259" key="6">
    <source>
        <dbReference type="SMART" id="SM01043"/>
    </source>
</evidence>
<dbReference type="Pfam" id="PF00486">
    <property type="entry name" value="Trans_reg_C"/>
    <property type="match status" value="1"/>
</dbReference>
<dbReference type="Pfam" id="PF03704">
    <property type="entry name" value="BTAD"/>
    <property type="match status" value="1"/>
</dbReference>
<protein>
    <submittedName>
        <fullName evidence="7">BTAD domain-containing putative transcriptional regulator</fullName>
    </submittedName>
</protein>
<evidence type="ECO:0000313" key="8">
    <source>
        <dbReference type="Proteomes" id="UP001500483"/>
    </source>
</evidence>
<keyword evidence="4" id="KW-0804">Transcription</keyword>
<dbReference type="InterPro" id="IPR027417">
    <property type="entry name" value="P-loop_NTPase"/>
</dbReference>
<dbReference type="EMBL" id="BAAAYK010000038">
    <property type="protein sequence ID" value="GAA3359966.1"/>
    <property type="molecule type" value="Genomic_DNA"/>
</dbReference>
<evidence type="ECO:0000256" key="1">
    <source>
        <dbReference type="ARBA" id="ARBA00005820"/>
    </source>
</evidence>
<dbReference type="InterPro" id="IPR001867">
    <property type="entry name" value="OmpR/PhoB-type_DNA-bd"/>
</dbReference>
<dbReference type="SMART" id="SM01043">
    <property type="entry name" value="BTAD"/>
    <property type="match status" value="1"/>
</dbReference>
<dbReference type="InterPro" id="IPR005158">
    <property type="entry name" value="BTAD"/>
</dbReference>
<evidence type="ECO:0000256" key="2">
    <source>
        <dbReference type="ARBA" id="ARBA00023015"/>
    </source>
</evidence>
<dbReference type="InterPro" id="IPR051677">
    <property type="entry name" value="AfsR-DnrI-RedD_regulator"/>
</dbReference>
<feature type="region of interest" description="Disordered" evidence="5">
    <location>
        <begin position="263"/>
        <end position="310"/>
    </location>
</feature>
<feature type="compositionally biased region" description="Low complexity" evidence="5">
    <location>
        <begin position="283"/>
        <end position="301"/>
    </location>
</feature>
<dbReference type="InterPro" id="IPR016032">
    <property type="entry name" value="Sig_transdc_resp-reg_C-effctor"/>
</dbReference>
<reference evidence="8" key="1">
    <citation type="journal article" date="2019" name="Int. J. Syst. Evol. Microbiol.">
        <title>The Global Catalogue of Microorganisms (GCM) 10K type strain sequencing project: providing services to taxonomists for standard genome sequencing and annotation.</title>
        <authorList>
            <consortium name="The Broad Institute Genomics Platform"/>
            <consortium name="The Broad Institute Genome Sequencing Center for Infectious Disease"/>
            <person name="Wu L."/>
            <person name="Ma J."/>
        </authorList>
    </citation>
    <scope>NUCLEOTIDE SEQUENCE [LARGE SCALE GENOMIC DNA]</scope>
    <source>
        <strain evidence="8">JCM 9687</strain>
    </source>
</reference>
<gene>
    <name evidence="7" type="ORF">GCM10020366_38070</name>
</gene>
<proteinExistence type="inferred from homology"/>
<dbReference type="Proteomes" id="UP001500483">
    <property type="component" value="Unassembled WGS sequence"/>
</dbReference>
<comment type="similarity">
    <text evidence="1">Belongs to the AfsR/DnrI/RedD regulatory family.</text>
</comment>
<evidence type="ECO:0000256" key="5">
    <source>
        <dbReference type="SAM" id="MobiDB-lite"/>
    </source>
</evidence>
<dbReference type="InterPro" id="IPR011990">
    <property type="entry name" value="TPR-like_helical_dom_sf"/>
</dbReference>
<dbReference type="RefSeq" id="WP_344928381.1">
    <property type="nucleotide sequence ID" value="NZ_BAAAYK010000038.1"/>
</dbReference>
<evidence type="ECO:0000313" key="7">
    <source>
        <dbReference type="EMBL" id="GAA3359966.1"/>
    </source>
</evidence>
<comment type="caution">
    <text evidence="7">The sequence shown here is derived from an EMBL/GenBank/DDBJ whole genome shotgun (WGS) entry which is preliminary data.</text>
</comment>
<feature type="domain" description="Bacterial transcriptional activator" evidence="6">
    <location>
        <begin position="95"/>
        <end position="234"/>
    </location>
</feature>
<dbReference type="Gene3D" id="1.25.40.10">
    <property type="entry name" value="Tetratricopeptide repeat domain"/>
    <property type="match status" value="2"/>
</dbReference>
<accession>A0ABP6RU45</accession>
<sequence>MEFRLLGPVEVRADSGELVELRPGLLGILVVLLVNPGKAVSQRSVVDKVWGEHPPSMESLYRYISTLRAEVRGDGVHWPRAKPGFWRLDVAPELVDYHRFRHHLDRARQSSGTEVEEHCRRALGECGSELLAGVDGPGLHRLRTQLERDRIAGVRLLAGALLDSGQVSAALNELDWVPSDHELDEEIVALRMRALAAAGQLRRLRDYVVEVSATYREEGTDLPARLRALHTSLLQQDDPIVRPRTAGAEREAQWTLAGGVTKRGLPSGGLSRTTGSAGKFVRQPRQGGAAAGGSRPAMRPRQLPAVPSHPVGRDRALAGLLSAVEDAPGVPPWLLIVEGLPGAGKHTFALQLAHRLADRYPDGQLYANLQGLDRHATAGVLRDFLAALDSDVPERSTVDYLAAGLRSALAGRRVLVLLSNARSAEQVQPLLPGHPGCLVVVTSSRRLEGLALHHDARRIELPPLPRADSIALLHAALGRPGSPGPASEAELDELAALCGDLPLALRIAGIIASRHPAASLSETIADIRHHRIDALEVDGHLALRATFATAHDDLGPQAQRLFLLLSLHPGPVIEMSGAAALSGLPRAEAGKLLDRLAHLRLLDQPDKHGYRLSDLSLDYARTCADEELLDTDRYAARRRLLDHFLHSAAGAAALITEQARAIVPGPPDNDVEPDRPGGRDEALRWFERNRENLLGAVDIAERHGFPEHAWRLAWASTDFLNLRSLHADWIRSHVIALQAARRTEAPDAVEITELNLANGYLRAQRYAEALALLSDAGERSGDPSREAFRQNSIGWAYTCLGLPARAIPHHRRALEHFQAPGQRYGRAHSLVYLCWACNGIGEQQRALEHGLPGLDLFGELGDDMGLAAAHHAIGGAHAAMRRTGPAVEHLVQAQHYWERCGDLHHVAWVLADLVVLHRATGEPERARRRWDQATARLDFLGEHPDTPRLRALLGPR</sequence>
<keyword evidence="2" id="KW-0805">Transcription regulation</keyword>
<keyword evidence="3" id="KW-0238">DNA-binding</keyword>